<organism evidence="2 3">
    <name type="scientific">Urochloa decumbens</name>
    <dbReference type="NCBI Taxonomy" id="240449"/>
    <lineage>
        <taxon>Eukaryota</taxon>
        <taxon>Viridiplantae</taxon>
        <taxon>Streptophyta</taxon>
        <taxon>Embryophyta</taxon>
        <taxon>Tracheophyta</taxon>
        <taxon>Spermatophyta</taxon>
        <taxon>Magnoliopsida</taxon>
        <taxon>Liliopsida</taxon>
        <taxon>Poales</taxon>
        <taxon>Poaceae</taxon>
        <taxon>PACMAD clade</taxon>
        <taxon>Panicoideae</taxon>
        <taxon>Panicodae</taxon>
        <taxon>Paniceae</taxon>
        <taxon>Melinidinae</taxon>
        <taxon>Urochloa</taxon>
    </lineage>
</organism>
<dbReference type="AlphaFoldDB" id="A0ABC9A0J6"/>
<keyword evidence="1" id="KW-0175">Coiled coil</keyword>
<proteinExistence type="predicted"/>
<evidence type="ECO:0000256" key="1">
    <source>
        <dbReference type="SAM" id="Coils"/>
    </source>
</evidence>
<dbReference type="Proteomes" id="UP001497457">
    <property type="component" value="Chromosome 2b"/>
</dbReference>
<evidence type="ECO:0000313" key="2">
    <source>
        <dbReference type="EMBL" id="CAL4971024.1"/>
    </source>
</evidence>
<dbReference type="EMBL" id="OZ075112">
    <property type="protein sequence ID" value="CAL4971024.1"/>
    <property type="molecule type" value="Genomic_DNA"/>
</dbReference>
<reference evidence="3" key="1">
    <citation type="submission" date="2024-06" db="EMBL/GenBank/DDBJ databases">
        <authorList>
            <person name="Ryan C."/>
        </authorList>
    </citation>
    <scope>NUCLEOTIDE SEQUENCE [LARGE SCALE GENOMIC DNA]</scope>
</reference>
<sequence>MEGVVAKPTEEGQDPKSATEAIAEVLPSSKFLQNVDLETATSKKSATSDVLAIVQELKAEVQAEKQVSAALRNELESLKLKIEESEAAKQKQQELDSLKKKVEEINSLVRQLLYCLNKE</sequence>
<reference evidence="2 3" key="2">
    <citation type="submission" date="2024-10" db="EMBL/GenBank/DDBJ databases">
        <authorList>
            <person name="Ryan C."/>
        </authorList>
    </citation>
    <scope>NUCLEOTIDE SEQUENCE [LARGE SCALE GENOMIC DNA]</scope>
</reference>
<gene>
    <name evidence="2" type="ORF">URODEC1_LOCUS50426</name>
</gene>
<protein>
    <submittedName>
        <fullName evidence="2">Uncharacterized protein</fullName>
    </submittedName>
</protein>
<name>A0ABC9A0J6_9POAL</name>
<evidence type="ECO:0000313" key="3">
    <source>
        <dbReference type="Proteomes" id="UP001497457"/>
    </source>
</evidence>
<feature type="coiled-coil region" evidence="1">
    <location>
        <begin position="54"/>
        <end position="108"/>
    </location>
</feature>
<accession>A0ABC9A0J6</accession>
<keyword evidence="3" id="KW-1185">Reference proteome</keyword>